<name>A0AAJ1F7P0_9ACTO</name>
<gene>
    <name evidence="1" type="ORF">L0M99_03390</name>
</gene>
<dbReference type="RefSeq" id="WP_238127773.1">
    <property type="nucleotide sequence ID" value="NZ_JAKNHJ010000005.1"/>
</dbReference>
<comment type="caution">
    <text evidence="1">The sequence shown here is derived from an EMBL/GenBank/DDBJ whole genome shotgun (WGS) entry which is preliminary data.</text>
</comment>
<sequence>MSTDPATNEDKMISPAQAHDYLDRIQEWDGKYLTVIDLATMTLKADIGRHGKNSRLYALPFHAERWLDEPQDGADGAKTWDAMRAVLDDWAATLADTLQLDPADTWDTLHAAIDEMLYLHHDDLPLLLDEIGTIWKRIRRNVEPAAKSYTCPKCGNPTFLKYGVKGWDEKYTCKTCRIAWKPADLYTATRQKIARSDQWIDTAHALAAFPGLTPDRLWQWAHRGQIEVRKNGKGRNLYQASQIRENLL</sequence>
<accession>A0AAJ1F7P0</accession>
<proteinExistence type="predicted"/>
<dbReference type="Proteomes" id="UP001200537">
    <property type="component" value="Unassembled WGS sequence"/>
</dbReference>
<dbReference type="EMBL" id="JAKNHJ010000005">
    <property type="protein sequence ID" value="MCG4617543.1"/>
    <property type="molecule type" value="Genomic_DNA"/>
</dbReference>
<evidence type="ECO:0000313" key="1">
    <source>
        <dbReference type="EMBL" id="MCG4617543.1"/>
    </source>
</evidence>
<organism evidence="1 2">
    <name type="scientific">Varibaculum cambriense</name>
    <dbReference type="NCBI Taxonomy" id="184870"/>
    <lineage>
        <taxon>Bacteria</taxon>
        <taxon>Bacillati</taxon>
        <taxon>Actinomycetota</taxon>
        <taxon>Actinomycetes</taxon>
        <taxon>Actinomycetales</taxon>
        <taxon>Actinomycetaceae</taxon>
        <taxon>Varibaculum</taxon>
    </lineage>
</organism>
<protein>
    <submittedName>
        <fullName evidence="1">Uncharacterized protein</fullName>
    </submittedName>
</protein>
<reference evidence="1" key="1">
    <citation type="submission" date="2022-01" db="EMBL/GenBank/DDBJ databases">
        <title>Collection of gut derived symbiotic bacterial strains cultured from healthy donors.</title>
        <authorList>
            <person name="Lin H."/>
            <person name="Kohout C."/>
            <person name="Waligurski E."/>
            <person name="Pamer E.G."/>
        </authorList>
    </citation>
    <scope>NUCLEOTIDE SEQUENCE</scope>
    <source>
        <strain evidence="1">DFI.7.46</strain>
    </source>
</reference>
<evidence type="ECO:0000313" key="2">
    <source>
        <dbReference type="Proteomes" id="UP001200537"/>
    </source>
</evidence>
<dbReference type="AlphaFoldDB" id="A0AAJ1F7P0"/>